<accession>A0A964TA32</accession>
<gene>
    <name evidence="1" type="ORF">GTQ34_03830</name>
</gene>
<dbReference type="EMBL" id="JAAABI010000001">
    <property type="protein sequence ID" value="NAY91040.1"/>
    <property type="molecule type" value="Genomic_DNA"/>
</dbReference>
<dbReference type="Pfam" id="PF19643">
    <property type="entry name" value="DUF6146"/>
    <property type="match status" value="1"/>
</dbReference>
<evidence type="ECO:0008006" key="3">
    <source>
        <dbReference type="Google" id="ProtNLM"/>
    </source>
</evidence>
<keyword evidence="2" id="KW-1185">Reference proteome</keyword>
<dbReference type="InterPro" id="IPR046144">
    <property type="entry name" value="DUF6146"/>
</dbReference>
<dbReference type="AlphaFoldDB" id="A0A964TA32"/>
<dbReference type="Proteomes" id="UP000667650">
    <property type="component" value="Unassembled WGS sequence"/>
</dbReference>
<evidence type="ECO:0000313" key="2">
    <source>
        <dbReference type="Proteomes" id="UP000667650"/>
    </source>
</evidence>
<proteinExistence type="predicted"/>
<sequence>MKKSILPFIIIVLSVFACGTQKEALEISSEEKAVFKSEDEEPVEIKDEVSEYEIIIIEPGFNAWLLSIARPEGYYSQQFMENRNMLYVMEWNRRVLQPNRYSPFLYEMQINYEPGIDYGYEVNYKLYNYFIYFQRKYNQRLGPYIPRI</sequence>
<organism evidence="1 2">
    <name type="scientific">Flagellimonas ochracea</name>
    <dbReference type="NCBI Taxonomy" id="2696472"/>
    <lineage>
        <taxon>Bacteria</taxon>
        <taxon>Pseudomonadati</taxon>
        <taxon>Bacteroidota</taxon>
        <taxon>Flavobacteriia</taxon>
        <taxon>Flavobacteriales</taxon>
        <taxon>Flavobacteriaceae</taxon>
        <taxon>Flagellimonas</taxon>
    </lineage>
</organism>
<protein>
    <recommendedName>
        <fullName evidence="3">Lipoprotein</fullName>
    </recommendedName>
</protein>
<dbReference type="PROSITE" id="PS51257">
    <property type="entry name" value="PROKAR_LIPOPROTEIN"/>
    <property type="match status" value="1"/>
</dbReference>
<name>A0A964TA32_9FLAO</name>
<comment type="caution">
    <text evidence="1">The sequence shown here is derived from an EMBL/GenBank/DDBJ whole genome shotgun (WGS) entry which is preliminary data.</text>
</comment>
<evidence type="ECO:0000313" key="1">
    <source>
        <dbReference type="EMBL" id="NAY91040.1"/>
    </source>
</evidence>
<reference evidence="1" key="1">
    <citation type="submission" date="2020-01" db="EMBL/GenBank/DDBJ databases">
        <title>Muricauda ochracea sp. nov., isolated from a tidal flat of Garorim bay in Korea.</title>
        <authorList>
            <person name="Kim D."/>
            <person name="Yoo Y."/>
            <person name="Kim J.-J."/>
        </authorList>
    </citation>
    <scope>NUCLEOTIDE SEQUENCE</scope>
    <source>
        <strain evidence="1">JGD-17</strain>
    </source>
</reference>
<dbReference type="RefSeq" id="WP_166522429.1">
    <property type="nucleotide sequence ID" value="NZ_JAAABI010000001.1"/>
</dbReference>